<keyword evidence="2" id="KW-0732">Signal</keyword>
<dbReference type="PANTHER" id="PTHR24273">
    <property type="entry name" value="FI04643P-RELATED"/>
    <property type="match status" value="1"/>
</dbReference>
<evidence type="ECO:0000259" key="3">
    <source>
        <dbReference type="PROSITE" id="PS50825"/>
    </source>
</evidence>
<feature type="domain" description="HYR" evidence="3">
    <location>
        <begin position="1092"/>
        <end position="1174"/>
    </location>
</feature>
<dbReference type="InterPro" id="IPR003410">
    <property type="entry name" value="HYR_dom"/>
</dbReference>
<reference evidence="4 5" key="1">
    <citation type="submission" date="2022-11" db="EMBL/GenBank/DDBJ databases">
        <title>Minimal conservation of predation-associated metabolite biosynthetic gene clusters underscores biosynthetic potential of Myxococcota including descriptions for ten novel species: Archangium lansinium sp. nov., Myxococcus landrumus sp. nov., Nannocystis bai.</title>
        <authorList>
            <person name="Ahearne A."/>
            <person name="Stevens C."/>
            <person name="Phillips K."/>
        </authorList>
    </citation>
    <scope>NUCLEOTIDE SEQUENCE [LARGE SCALE GENOMIC DNA]</scope>
    <source>
        <strain evidence="4 5">MIWBW</strain>
    </source>
</reference>
<evidence type="ECO:0000256" key="2">
    <source>
        <dbReference type="SAM" id="SignalP"/>
    </source>
</evidence>
<feature type="signal peptide" evidence="2">
    <location>
        <begin position="1"/>
        <end position="21"/>
    </location>
</feature>
<keyword evidence="5" id="KW-1185">Reference proteome</keyword>
<organism evidence="4 5">
    <name type="scientific">Archangium lansingense</name>
    <dbReference type="NCBI Taxonomy" id="2995310"/>
    <lineage>
        <taxon>Bacteria</taxon>
        <taxon>Pseudomonadati</taxon>
        <taxon>Myxococcota</taxon>
        <taxon>Myxococcia</taxon>
        <taxon>Myxococcales</taxon>
        <taxon>Cystobacterineae</taxon>
        <taxon>Archangiaceae</taxon>
        <taxon>Archangium</taxon>
    </lineage>
</organism>
<dbReference type="PANTHER" id="PTHR24273:SF32">
    <property type="entry name" value="HYALIN"/>
    <property type="match status" value="1"/>
</dbReference>
<feature type="domain" description="HYR" evidence="3">
    <location>
        <begin position="1252"/>
        <end position="1330"/>
    </location>
</feature>
<dbReference type="RefSeq" id="WP_267535987.1">
    <property type="nucleotide sequence ID" value="NZ_JAPNKA010000001.1"/>
</dbReference>
<dbReference type="PROSITE" id="PS51257">
    <property type="entry name" value="PROKAR_LIPOPROTEIN"/>
    <property type="match status" value="1"/>
</dbReference>
<feature type="domain" description="HYR" evidence="3">
    <location>
        <begin position="934"/>
        <end position="1015"/>
    </location>
</feature>
<evidence type="ECO:0000313" key="4">
    <source>
        <dbReference type="EMBL" id="MCY1077136.1"/>
    </source>
</evidence>
<comment type="caution">
    <text evidence="4">The sequence shown here is derived from an EMBL/GenBank/DDBJ whole genome shotgun (WGS) entry which is preliminary data.</text>
</comment>
<proteinExistence type="predicted"/>
<dbReference type="NCBIfam" id="TIGR04534">
    <property type="entry name" value="ELWxxDGT_rpt"/>
    <property type="match status" value="4"/>
</dbReference>
<gene>
    <name evidence="4" type="ORF">OV287_21895</name>
</gene>
<dbReference type="SUPFAM" id="SSF63829">
    <property type="entry name" value="Calcium-dependent phosphotriesterase"/>
    <property type="match status" value="1"/>
</dbReference>
<evidence type="ECO:0000256" key="1">
    <source>
        <dbReference type="ARBA" id="ARBA00022737"/>
    </source>
</evidence>
<protein>
    <submittedName>
        <fullName evidence="4">HYR domain-containing protein</fullName>
    </submittedName>
</protein>
<sequence length="1368" mass="142031">MVRANTTLTALCALVLGVACTAPTPEEPTRQAPKATRRALGEGPASLVMDVGSKAESALVRYPESLAVAGTTLLFSANDDSTGPELWRLDSTGPALVADIAPGTIGSAPSRLFHSRGLTWFAAADAQHGVELWRTDGTTTGTFLLKDIAPGTASSRPSNFAELNGWIYFSANDGTRGNELWRTDGTPEGTQLVRDILLGVSSSEPQSFTELNGRLYFLANGPGGTRQLWRTDGTSAGTIRVGASVTVAGIPSSRVLVRSGRTLFFAGSDSTAGSELWKSDGTESGTVRVKDIFPGTTDSGPVQLTAFGSAVYFVATDGVSGRELWKTDGTEAGTQRILELVSGNNTVEKPDSLVATSTRLFFMMRDTSNTESAIYATDGTAAGTSKLVDFKAAGGKGPLLMTAHGSTLYFTGYEPGVGHELWTSDGTPSGSQRIGTNHFSGDRLVDPSPQAFAVMGDTVYFVATAPGTGGFDENPPVPTLWKTQGDAATTVAIGTSLKPTRGSNPAPFTSWNGALYFTTFEQEEAAKLWRTDGTEAGTQPLVNIVPDNAPAFTAESGLSALTPLGGALYFAAMPTLAEGFQLWKTDGTTAGTSRVTTNVKLTTAASLPIELVSHGGFLFFAGQDASTDTELWKSDGTETGTTRVKDIASANGMSSRPTGFTPMGGELYFVARDDSGGRELWKTDGLEAGTVRVANIRDNLGMASVVNIAGVVGNTLYFVANEAGSGIELWKTDGTEANTSRVKDIAPGAQDSGPSAFAVLDGFLYFTASDGSGPELWRTDGTESGTILVKDLSPASGGSKPLALTVLGKTLYFTANDGTSGRELWKLDTTDPALVPVRVRDILPGPGSGILTESLFALPTEQLILFAANDGVGGSELWRSDGTEAGTFVLHDIAPWQLGSDPRGFTLFGTSLAFSASDGRRGREPWLMPLSLLVNSTPPSITCPVVSPVEAQQALGARVAFAEATASDDTTLPPAISYSRPPGGFFPFGDTTVTATARDAAGLVDTCTFTVTVQDTTPPEPICPSDATVEATSANGATISYPAPRATDAVTLSPVISVSPSGNFFPWGNTTVTVTATDERNNSKQCTFTVRVQDTTAAVVTCPADVIVEAEDATGANATWPAATASDGTVSTPTLTYDHVSGSRFPEGNTPVTVTATDGTGNTSSCTFQVSIRDTTAPRLQCPAAIQLEATGPSGALAEFAVTNVGDTVSTVEVSTSHASSDNFPIGRTNVQVQAEDASGNVARCTFAVTVQDTLPPLLTCPQNVNIAEGPVAVTLPQPSVTDRVTASPDITFSPASGSVFQPGDTTVEVATYDTAGNSARCTFNVNIAKKASGCSAAPGSLGAAGWMGLLSLLALSTRRRSSSSRRC</sequence>
<dbReference type="EMBL" id="JAPNKA010000001">
    <property type="protein sequence ID" value="MCY1077136.1"/>
    <property type="molecule type" value="Genomic_DNA"/>
</dbReference>
<dbReference type="Proteomes" id="UP001207654">
    <property type="component" value="Unassembled WGS sequence"/>
</dbReference>
<dbReference type="InterPro" id="IPR030916">
    <property type="entry name" value="ELWxxDGT_rpt"/>
</dbReference>
<feature type="chain" id="PRO_5047530373" evidence="2">
    <location>
        <begin position="22"/>
        <end position="1368"/>
    </location>
</feature>
<accession>A0ABT4A736</accession>
<dbReference type="SUPFAM" id="SSF63825">
    <property type="entry name" value="YWTD domain"/>
    <property type="match status" value="1"/>
</dbReference>
<dbReference type="Pfam" id="PF02494">
    <property type="entry name" value="HYR"/>
    <property type="match status" value="5"/>
</dbReference>
<dbReference type="PROSITE" id="PS50825">
    <property type="entry name" value="HYR"/>
    <property type="match status" value="3"/>
</dbReference>
<name>A0ABT4A736_9BACT</name>
<keyword evidence="1" id="KW-0677">Repeat</keyword>
<evidence type="ECO:0000313" key="5">
    <source>
        <dbReference type="Proteomes" id="UP001207654"/>
    </source>
</evidence>